<dbReference type="AlphaFoldDB" id="A0A382S7I3"/>
<organism evidence="1">
    <name type="scientific">marine metagenome</name>
    <dbReference type="NCBI Taxonomy" id="408172"/>
    <lineage>
        <taxon>unclassified sequences</taxon>
        <taxon>metagenomes</taxon>
        <taxon>ecological metagenomes</taxon>
    </lineage>
</organism>
<name>A0A382S7I3_9ZZZZ</name>
<protein>
    <submittedName>
        <fullName evidence="1">Uncharacterized protein</fullName>
    </submittedName>
</protein>
<accession>A0A382S7I3</accession>
<reference evidence="1" key="1">
    <citation type="submission" date="2018-05" db="EMBL/GenBank/DDBJ databases">
        <authorList>
            <person name="Lanie J.A."/>
            <person name="Ng W.-L."/>
            <person name="Kazmierczak K.M."/>
            <person name="Andrzejewski T.M."/>
            <person name="Davidsen T.M."/>
            <person name="Wayne K.J."/>
            <person name="Tettelin H."/>
            <person name="Glass J.I."/>
            <person name="Rusch D."/>
            <person name="Podicherti R."/>
            <person name="Tsui H.-C.T."/>
            <person name="Winkler M.E."/>
        </authorList>
    </citation>
    <scope>NUCLEOTIDE SEQUENCE</scope>
</reference>
<gene>
    <name evidence="1" type="ORF">METZ01_LOCUS358703</name>
</gene>
<proteinExistence type="predicted"/>
<dbReference type="EMBL" id="UINC01127011">
    <property type="protein sequence ID" value="SVD05849.1"/>
    <property type="molecule type" value="Genomic_DNA"/>
</dbReference>
<sequence>MNKEIENGSTPSNFIREIVKEDIAS</sequence>
<feature type="non-terminal residue" evidence="1">
    <location>
        <position position="25"/>
    </location>
</feature>
<evidence type="ECO:0000313" key="1">
    <source>
        <dbReference type="EMBL" id="SVD05849.1"/>
    </source>
</evidence>